<sequence length="77" mass="7703">MSPLSRSAARGLLLLACSLPLLGAAPAAATAPAVVRPVPPCVGDDAAHVAPHHRPLPPPGLIVGEPVRRAAPARPCL</sequence>
<comment type="caution">
    <text evidence="2">The sequence shown here is derived from an EMBL/GenBank/DDBJ whole genome shotgun (WGS) entry which is preliminary data.</text>
</comment>
<dbReference type="EMBL" id="JZKH01000060">
    <property type="protein sequence ID" value="KJS59748.1"/>
    <property type="molecule type" value="Genomic_DNA"/>
</dbReference>
<organism evidence="2 3">
    <name type="scientific">Streptomyces rubellomurinus (strain ATCC 31215)</name>
    <dbReference type="NCBI Taxonomy" id="359131"/>
    <lineage>
        <taxon>Bacteria</taxon>
        <taxon>Bacillati</taxon>
        <taxon>Actinomycetota</taxon>
        <taxon>Actinomycetes</taxon>
        <taxon>Kitasatosporales</taxon>
        <taxon>Streptomycetaceae</taxon>
        <taxon>Streptomyces</taxon>
    </lineage>
</organism>
<accession>A0A0F2T962</accession>
<dbReference type="RefSeq" id="WP_045700647.1">
    <property type="nucleotide sequence ID" value="NZ_JZKH01000060.1"/>
</dbReference>
<feature type="signal peptide" evidence="1">
    <location>
        <begin position="1"/>
        <end position="23"/>
    </location>
</feature>
<feature type="chain" id="PRO_5038456709" description="Secreted protein" evidence="1">
    <location>
        <begin position="24"/>
        <end position="77"/>
    </location>
</feature>
<evidence type="ECO:0000256" key="1">
    <source>
        <dbReference type="SAM" id="SignalP"/>
    </source>
</evidence>
<proteinExistence type="predicted"/>
<dbReference type="Proteomes" id="UP000033699">
    <property type="component" value="Unassembled WGS sequence"/>
</dbReference>
<evidence type="ECO:0000313" key="3">
    <source>
        <dbReference type="Proteomes" id="UP000033699"/>
    </source>
</evidence>
<dbReference type="AlphaFoldDB" id="A0A0F2T962"/>
<name>A0A0F2T962_STRR3</name>
<evidence type="ECO:0008006" key="4">
    <source>
        <dbReference type="Google" id="ProtNLM"/>
    </source>
</evidence>
<reference evidence="2 3" key="1">
    <citation type="submission" date="2015-02" db="EMBL/GenBank/DDBJ databases">
        <authorList>
            <person name="Ju K.-S."/>
            <person name="Doroghazi J.R."/>
            <person name="Metcalf W."/>
        </authorList>
    </citation>
    <scope>NUCLEOTIDE SEQUENCE [LARGE SCALE GENOMIC DNA]</scope>
    <source>
        <strain evidence="2 3">ATCC 31215</strain>
    </source>
</reference>
<dbReference type="PATRIC" id="fig|359131.3.peg.6133"/>
<evidence type="ECO:0000313" key="2">
    <source>
        <dbReference type="EMBL" id="KJS59748.1"/>
    </source>
</evidence>
<gene>
    <name evidence="2" type="ORF">VM95_25470</name>
</gene>
<keyword evidence="3" id="KW-1185">Reference proteome</keyword>
<keyword evidence="1" id="KW-0732">Signal</keyword>
<protein>
    <recommendedName>
        <fullName evidence="4">Secreted protein</fullName>
    </recommendedName>
</protein>